<feature type="domain" description="F-box protein AT5G49610-like beta-propeller" evidence="2">
    <location>
        <begin position="112"/>
        <end position="361"/>
    </location>
</feature>
<dbReference type="PANTHER" id="PTHR32133:SF320">
    <property type="entry name" value="F-BOX DOMAIN-CONTAINING PROTEIN"/>
    <property type="match status" value="1"/>
</dbReference>
<evidence type="ECO:0008006" key="4">
    <source>
        <dbReference type="Google" id="ProtNLM"/>
    </source>
</evidence>
<proteinExistence type="predicted"/>
<feature type="domain" description="F-box" evidence="1">
    <location>
        <begin position="21"/>
        <end position="63"/>
    </location>
</feature>
<sequence>MTTSRRHHHRCSPTKDPLDDDDLLAEILLRLPPQPSSLPHASLVCKWWRGLVSDPRFRRRFRLHHRRNPPLLGFFGRDNALSFVPTLEAPNRVPPGRFSLQRGYGDRFVSLGCRHGLVLIFNVPRNQVLVWGPVTGDQRRLAIPREVATYAEMATTNGAVLHAAGDVQKFQVVLVVAEVEDEEHKRAVACIYSSETGLWGDPISAPLPSGHDPTLIRHSAVLAGHSLYWMLASMLLENFVGILEFDLEKHSLAVIQVPVHMLEQSQHRFSIMRAEGDGLGLLFYKDRGFQLWKRVTDYNGVASWGLGRTIGLDKLSMNLEGNDIMILGFADENNVVFVCTRDIRFMVHLESSQCQKLMGTYSHYHHPFESVYTAGVLYVIDL</sequence>
<dbReference type="EnsemblPlants" id="EMT09454">
    <property type="protein sequence ID" value="EMT09454"/>
    <property type="gene ID" value="F775_26407"/>
</dbReference>
<reference evidence="3" key="1">
    <citation type="submission" date="2015-06" db="UniProtKB">
        <authorList>
            <consortium name="EnsemblPlants"/>
        </authorList>
    </citation>
    <scope>IDENTIFICATION</scope>
</reference>
<organism evidence="3">
    <name type="scientific">Aegilops tauschii</name>
    <name type="common">Tausch's goatgrass</name>
    <name type="synonym">Aegilops squarrosa</name>
    <dbReference type="NCBI Taxonomy" id="37682"/>
    <lineage>
        <taxon>Eukaryota</taxon>
        <taxon>Viridiplantae</taxon>
        <taxon>Streptophyta</taxon>
        <taxon>Embryophyta</taxon>
        <taxon>Tracheophyta</taxon>
        <taxon>Spermatophyta</taxon>
        <taxon>Magnoliopsida</taxon>
        <taxon>Liliopsida</taxon>
        <taxon>Poales</taxon>
        <taxon>Poaceae</taxon>
        <taxon>BOP clade</taxon>
        <taxon>Pooideae</taxon>
        <taxon>Triticodae</taxon>
        <taxon>Triticeae</taxon>
        <taxon>Triticinae</taxon>
        <taxon>Aegilops</taxon>
    </lineage>
</organism>
<dbReference type="Gene3D" id="1.20.1280.50">
    <property type="match status" value="1"/>
</dbReference>
<evidence type="ECO:0000259" key="2">
    <source>
        <dbReference type="Pfam" id="PF23635"/>
    </source>
</evidence>
<dbReference type="Pfam" id="PF23635">
    <property type="entry name" value="Beta-prop_AT5G49610-like"/>
    <property type="match status" value="1"/>
</dbReference>
<dbReference type="NCBIfam" id="TIGR01640">
    <property type="entry name" value="F_box_assoc_1"/>
    <property type="match status" value="1"/>
</dbReference>
<dbReference type="AlphaFoldDB" id="M8BRP7"/>
<dbReference type="PANTHER" id="PTHR32133">
    <property type="entry name" value="OS07G0120400 PROTEIN"/>
    <property type="match status" value="1"/>
</dbReference>
<evidence type="ECO:0000313" key="3">
    <source>
        <dbReference type="EnsemblPlants" id="EMT09454"/>
    </source>
</evidence>
<dbReference type="InterPro" id="IPR036047">
    <property type="entry name" value="F-box-like_dom_sf"/>
</dbReference>
<evidence type="ECO:0000259" key="1">
    <source>
        <dbReference type="Pfam" id="PF12937"/>
    </source>
</evidence>
<dbReference type="InterPro" id="IPR001810">
    <property type="entry name" value="F-box_dom"/>
</dbReference>
<dbReference type="Pfam" id="PF12937">
    <property type="entry name" value="F-box-like"/>
    <property type="match status" value="1"/>
</dbReference>
<dbReference type="InterPro" id="IPR056594">
    <property type="entry name" value="AT5G49610-like_b-prop"/>
</dbReference>
<dbReference type="SUPFAM" id="SSF81383">
    <property type="entry name" value="F-box domain"/>
    <property type="match status" value="1"/>
</dbReference>
<dbReference type="InterPro" id="IPR017451">
    <property type="entry name" value="F-box-assoc_interact_dom"/>
</dbReference>
<name>M8BRP7_AEGTA</name>
<protein>
    <recommendedName>
        <fullName evidence="4">F-box domain-containing protein</fullName>
    </recommendedName>
</protein>
<accession>M8BRP7</accession>